<evidence type="ECO:0000313" key="6">
    <source>
        <dbReference type="EMBL" id="CAB4676360.1"/>
    </source>
</evidence>
<keyword evidence="4" id="KW-0560">Oxidoreductase</keyword>
<dbReference type="Gene3D" id="2.40.40.20">
    <property type="match status" value="1"/>
</dbReference>
<keyword evidence="1" id="KW-0004">4Fe-4S</keyword>
<proteinExistence type="predicted"/>
<dbReference type="EMBL" id="CAEZXE010000046">
    <property type="protein sequence ID" value="CAB4676360.1"/>
    <property type="molecule type" value="Genomic_DNA"/>
</dbReference>
<gene>
    <name evidence="6" type="ORF">UFOPK2350_00681</name>
</gene>
<keyword evidence="3" id="KW-0732">Signal</keyword>
<evidence type="ECO:0000259" key="5">
    <source>
        <dbReference type="Pfam" id="PF01568"/>
    </source>
</evidence>
<dbReference type="InterPro" id="IPR009010">
    <property type="entry name" value="Asp_de-COase-like_dom_sf"/>
</dbReference>
<keyword evidence="1" id="KW-0411">Iron-sulfur</keyword>
<organism evidence="6">
    <name type="scientific">freshwater metagenome</name>
    <dbReference type="NCBI Taxonomy" id="449393"/>
    <lineage>
        <taxon>unclassified sequences</taxon>
        <taxon>metagenomes</taxon>
        <taxon>ecological metagenomes</taxon>
    </lineage>
</organism>
<dbReference type="InterPro" id="IPR050612">
    <property type="entry name" value="Prok_Mopterin_Oxidored"/>
</dbReference>
<dbReference type="PANTHER" id="PTHR43742:SF9">
    <property type="entry name" value="TETRATHIONATE REDUCTASE SUBUNIT A"/>
    <property type="match status" value="1"/>
</dbReference>
<evidence type="ECO:0000256" key="3">
    <source>
        <dbReference type="ARBA" id="ARBA00022729"/>
    </source>
</evidence>
<protein>
    <submittedName>
        <fullName evidence="6">Unannotated protein</fullName>
    </submittedName>
</protein>
<dbReference type="PANTHER" id="PTHR43742">
    <property type="entry name" value="TRIMETHYLAMINE-N-OXIDE REDUCTASE"/>
    <property type="match status" value="1"/>
</dbReference>
<keyword evidence="2" id="KW-0500">Molybdenum</keyword>
<feature type="domain" description="Molybdopterin dinucleotide-binding" evidence="5">
    <location>
        <begin position="42"/>
        <end position="160"/>
    </location>
</feature>
<dbReference type="GO" id="GO:0016491">
    <property type="term" value="F:oxidoreductase activity"/>
    <property type="evidence" value="ECO:0007669"/>
    <property type="project" value="UniProtKB-KW"/>
</dbReference>
<name>A0A6J6MQ05_9ZZZZ</name>
<evidence type="ECO:0000256" key="4">
    <source>
        <dbReference type="ARBA" id="ARBA00023002"/>
    </source>
</evidence>
<dbReference type="SUPFAM" id="SSF50692">
    <property type="entry name" value="ADC-like"/>
    <property type="match status" value="1"/>
</dbReference>
<keyword evidence="1" id="KW-0408">Iron</keyword>
<dbReference type="GO" id="GO:0043546">
    <property type="term" value="F:molybdopterin cofactor binding"/>
    <property type="evidence" value="ECO:0007669"/>
    <property type="project" value="InterPro"/>
</dbReference>
<evidence type="ECO:0000256" key="2">
    <source>
        <dbReference type="ARBA" id="ARBA00022505"/>
    </source>
</evidence>
<sequence>MVPNRLREVIGTPSGKIELAPEYILSDLPRLKKALDRDPDAYVLVSRRNIKSKNTWMHNIKVLVKAGNRCTLIVHPDDATELGLTDGASARVTSEAGSIEVPVEISDEMMRGVVSLPHGWGHDKAGTRLSVAREHAGVNSNLLAPGHFVDKLSGNQAVNGIPVEVVPA</sequence>
<dbReference type="InterPro" id="IPR006657">
    <property type="entry name" value="MoPterin_dinucl-bd_dom"/>
</dbReference>
<dbReference type="Pfam" id="PF01568">
    <property type="entry name" value="Molydop_binding"/>
    <property type="match status" value="1"/>
</dbReference>
<reference evidence="6" key="1">
    <citation type="submission" date="2020-05" db="EMBL/GenBank/DDBJ databases">
        <authorList>
            <person name="Chiriac C."/>
            <person name="Salcher M."/>
            <person name="Ghai R."/>
            <person name="Kavagutti S V."/>
        </authorList>
    </citation>
    <scope>NUCLEOTIDE SEQUENCE</scope>
</reference>
<dbReference type="GO" id="GO:0051539">
    <property type="term" value="F:4 iron, 4 sulfur cluster binding"/>
    <property type="evidence" value="ECO:0007669"/>
    <property type="project" value="UniProtKB-KW"/>
</dbReference>
<keyword evidence="1" id="KW-0479">Metal-binding</keyword>
<evidence type="ECO:0000256" key="1">
    <source>
        <dbReference type="ARBA" id="ARBA00022485"/>
    </source>
</evidence>
<accession>A0A6J6MQ05</accession>
<dbReference type="AlphaFoldDB" id="A0A6J6MQ05"/>